<gene>
    <name evidence="14" type="ORF">Nepgr_006196</name>
</gene>
<evidence type="ECO:0000256" key="4">
    <source>
        <dbReference type="ARBA" id="ARBA00023125"/>
    </source>
</evidence>
<dbReference type="SUPFAM" id="SSF46689">
    <property type="entry name" value="Homeodomain-like"/>
    <property type="match status" value="1"/>
</dbReference>
<dbReference type="GO" id="GO:0003677">
    <property type="term" value="F:DNA binding"/>
    <property type="evidence" value="ECO:0007669"/>
    <property type="project" value="UniProtKB-KW"/>
</dbReference>
<dbReference type="InterPro" id="IPR015495">
    <property type="entry name" value="Myb_TF_plants"/>
</dbReference>
<evidence type="ECO:0000313" key="14">
    <source>
        <dbReference type="EMBL" id="GMH04357.1"/>
    </source>
</evidence>
<name>A0AAD3S4I8_NEPGR</name>
<keyword evidence="15" id="KW-1185">Reference proteome</keyword>
<evidence type="ECO:0000259" key="12">
    <source>
        <dbReference type="PROSITE" id="PS50090"/>
    </source>
</evidence>
<dbReference type="InterPro" id="IPR009057">
    <property type="entry name" value="Homeodomain-like_sf"/>
</dbReference>
<dbReference type="PANTHER" id="PTHR47999:SF24">
    <property type="entry name" value="TRANSCRIPTION FACTOR MYB90"/>
    <property type="match status" value="1"/>
</dbReference>
<comment type="function">
    <text evidence="8">Activates DODA1 and CYP76AD1 in the betalain red pigment pathway.</text>
</comment>
<dbReference type="AlphaFoldDB" id="A0AAD3S4I8"/>
<dbReference type="Pfam" id="PF00249">
    <property type="entry name" value="Myb_DNA-binding"/>
    <property type="match status" value="2"/>
</dbReference>
<organism evidence="14 15">
    <name type="scientific">Nepenthes gracilis</name>
    <name type="common">Slender pitcher plant</name>
    <dbReference type="NCBI Taxonomy" id="150966"/>
    <lineage>
        <taxon>Eukaryota</taxon>
        <taxon>Viridiplantae</taxon>
        <taxon>Streptophyta</taxon>
        <taxon>Embryophyta</taxon>
        <taxon>Tracheophyta</taxon>
        <taxon>Spermatophyta</taxon>
        <taxon>Magnoliopsida</taxon>
        <taxon>eudicotyledons</taxon>
        <taxon>Gunneridae</taxon>
        <taxon>Pentapetalae</taxon>
        <taxon>Caryophyllales</taxon>
        <taxon>Nepenthaceae</taxon>
        <taxon>Nepenthes</taxon>
    </lineage>
</organism>
<keyword evidence="3" id="KW-0805">Transcription regulation</keyword>
<evidence type="ECO:0000259" key="13">
    <source>
        <dbReference type="PROSITE" id="PS51294"/>
    </source>
</evidence>
<evidence type="ECO:0000256" key="2">
    <source>
        <dbReference type="ARBA" id="ARBA00022737"/>
    </source>
</evidence>
<dbReference type="GO" id="GO:0005634">
    <property type="term" value="C:nucleus"/>
    <property type="evidence" value="ECO:0007669"/>
    <property type="project" value="UniProtKB-SubCell"/>
</dbReference>
<dbReference type="PROSITE" id="PS51294">
    <property type="entry name" value="HTH_MYB"/>
    <property type="match status" value="2"/>
</dbReference>
<dbReference type="SMART" id="SM00717">
    <property type="entry name" value="SANT"/>
    <property type="match status" value="2"/>
</dbReference>
<evidence type="ECO:0000256" key="3">
    <source>
        <dbReference type="ARBA" id="ARBA00023015"/>
    </source>
</evidence>
<dbReference type="PANTHER" id="PTHR47999">
    <property type="entry name" value="TRANSCRIPTION FACTOR MYB8-RELATED-RELATED"/>
    <property type="match status" value="1"/>
</dbReference>
<evidence type="ECO:0000256" key="1">
    <source>
        <dbReference type="ARBA" id="ARBA00004123"/>
    </source>
</evidence>
<keyword evidence="2" id="KW-0677">Repeat</keyword>
<evidence type="ECO:0000256" key="9">
    <source>
        <dbReference type="ARBA" id="ARBA00070748"/>
    </source>
</evidence>
<evidence type="ECO:0000256" key="11">
    <source>
        <dbReference type="ARBA" id="ARBA00081461"/>
    </source>
</evidence>
<evidence type="ECO:0000256" key="7">
    <source>
        <dbReference type="ARBA" id="ARBA00023242"/>
    </source>
</evidence>
<dbReference type="CDD" id="cd00167">
    <property type="entry name" value="SANT"/>
    <property type="match status" value="2"/>
</dbReference>
<proteinExistence type="predicted"/>
<comment type="caution">
    <text evidence="14">The sequence shown here is derived from an EMBL/GenBank/DDBJ whole genome shotgun (WGS) entry which is preliminary data.</text>
</comment>
<evidence type="ECO:0000256" key="6">
    <source>
        <dbReference type="ARBA" id="ARBA00023163"/>
    </source>
</evidence>
<feature type="domain" description="Myb-like" evidence="12">
    <location>
        <begin position="63"/>
        <end position="113"/>
    </location>
</feature>
<evidence type="ECO:0000256" key="5">
    <source>
        <dbReference type="ARBA" id="ARBA00023159"/>
    </source>
</evidence>
<feature type="domain" description="HTH myb-type" evidence="13">
    <location>
        <begin position="10"/>
        <end position="62"/>
    </location>
</feature>
<dbReference type="Proteomes" id="UP001279734">
    <property type="component" value="Unassembled WGS sequence"/>
</dbReference>
<dbReference type="FunFam" id="1.10.10.60:FF:000218">
    <property type="entry name" value="Myb transcription factor"/>
    <property type="match status" value="1"/>
</dbReference>
<feature type="domain" description="Myb-like" evidence="12">
    <location>
        <begin position="10"/>
        <end position="62"/>
    </location>
</feature>
<feature type="domain" description="HTH myb-type" evidence="13">
    <location>
        <begin position="63"/>
        <end position="117"/>
    </location>
</feature>
<evidence type="ECO:0000313" key="15">
    <source>
        <dbReference type="Proteomes" id="UP001279734"/>
    </source>
</evidence>
<dbReference type="Gene3D" id="1.10.10.60">
    <property type="entry name" value="Homeodomain-like"/>
    <property type="match status" value="2"/>
</dbReference>
<dbReference type="InterPro" id="IPR001005">
    <property type="entry name" value="SANT/Myb"/>
</dbReference>
<comment type="subcellular location">
    <subcellularLocation>
        <location evidence="1">Nucleus</location>
    </subcellularLocation>
</comment>
<evidence type="ECO:0000256" key="10">
    <source>
        <dbReference type="ARBA" id="ARBA00078693"/>
    </source>
</evidence>
<dbReference type="PROSITE" id="PS50090">
    <property type="entry name" value="MYB_LIKE"/>
    <property type="match status" value="2"/>
</dbReference>
<reference evidence="14" key="1">
    <citation type="submission" date="2023-05" db="EMBL/GenBank/DDBJ databases">
        <title>Nepenthes gracilis genome sequencing.</title>
        <authorList>
            <person name="Fukushima K."/>
        </authorList>
    </citation>
    <scope>NUCLEOTIDE SEQUENCE</scope>
    <source>
        <strain evidence="14">SING2019-196</strain>
    </source>
</reference>
<keyword evidence="5" id="KW-0010">Activator</keyword>
<dbReference type="EMBL" id="BSYO01000005">
    <property type="protein sequence ID" value="GMH04357.1"/>
    <property type="molecule type" value="Genomic_DNA"/>
</dbReference>
<keyword evidence="6" id="KW-0804">Transcription</keyword>
<keyword evidence="7" id="KW-0539">Nucleus</keyword>
<keyword evidence="4" id="KW-0238">DNA-binding</keyword>
<protein>
    <recommendedName>
        <fullName evidence="9">Transcription factor MYB1</fullName>
    </recommendedName>
    <alternativeName>
        <fullName evidence="10">Anthocyanin MYB-like protein 1</fullName>
    </alternativeName>
    <alternativeName>
        <fullName evidence="11">R2R3 MYB transcriptional regulator 1</fullName>
    </alternativeName>
</protein>
<dbReference type="GO" id="GO:0080090">
    <property type="term" value="P:regulation of primary metabolic process"/>
    <property type="evidence" value="ECO:0007669"/>
    <property type="project" value="UniProtKB-ARBA"/>
</dbReference>
<dbReference type="InterPro" id="IPR017930">
    <property type="entry name" value="Myb_dom"/>
</dbReference>
<sequence length="252" mass="28809">MPADKTGGGKVGVRKGLWTKEEDLLLRQCIEKRGEGNWHQVPAQAGLNRCRKSCRLRWLNYLRPNIKRGQFMPDEVDLIIRLHKLLGNRWTLIAGRLPGRTGNDIKNYWNKHRNKKLSSSPKVSDTSVFVKRADIVTSTTAIVKPRPLTFAKTSPWLTKRDIKTNEKPTQAVTMAEESGGWGSWLESLLQDMEENDVYNYNSDQGFGSKTSKSMDVVSSKLKDTIPFEEDGLSYWNDIFSDLNIDDVYMNQK</sequence>
<evidence type="ECO:0000256" key="8">
    <source>
        <dbReference type="ARBA" id="ARBA00058781"/>
    </source>
</evidence>
<accession>A0AAD3S4I8</accession>